<comment type="similarity">
    <text evidence="14 16">Belongs to the type III pantothenate kinase family.</text>
</comment>
<dbReference type="KEGG" id="lpil:LIP_3193"/>
<dbReference type="Pfam" id="PF03309">
    <property type="entry name" value="Pan_kinase"/>
    <property type="match status" value="1"/>
</dbReference>
<proteinExistence type="inferred from homology"/>
<keyword evidence="7 16" id="KW-0963">Cytoplasm</keyword>
<keyword evidence="9 16" id="KW-0547">Nucleotide-binding</keyword>
<evidence type="ECO:0000256" key="11">
    <source>
        <dbReference type="ARBA" id="ARBA00022840"/>
    </source>
</evidence>
<dbReference type="CDD" id="cd24015">
    <property type="entry name" value="ASKHA_NBD_PanK-III"/>
    <property type="match status" value="1"/>
</dbReference>
<dbReference type="GO" id="GO:0005737">
    <property type="term" value="C:cytoplasm"/>
    <property type="evidence" value="ECO:0007669"/>
    <property type="project" value="UniProtKB-SubCell"/>
</dbReference>
<dbReference type="HAMAP" id="MF_01274">
    <property type="entry name" value="Pantothen_kinase_3"/>
    <property type="match status" value="1"/>
</dbReference>
<evidence type="ECO:0000256" key="16">
    <source>
        <dbReference type="HAMAP-Rule" id="MF_01274"/>
    </source>
</evidence>
<evidence type="ECO:0000313" key="18">
    <source>
        <dbReference type="Proteomes" id="UP000065807"/>
    </source>
</evidence>
<name>A0A0K2SPI5_LIMPI</name>
<dbReference type="RefSeq" id="WP_068142155.1">
    <property type="nucleotide sequence ID" value="NZ_AP014924.1"/>
</dbReference>
<comment type="pathway">
    <text evidence="4 16">Cofactor biosynthesis; coenzyme A biosynthesis; CoA from (R)-pantothenate: step 1/5.</text>
</comment>
<evidence type="ECO:0000256" key="13">
    <source>
        <dbReference type="ARBA" id="ARBA00022993"/>
    </source>
</evidence>
<dbReference type="InterPro" id="IPR043129">
    <property type="entry name" value="ATPase_NBD"/>
</dbReference>
<comment type="subunit">
    <text evidence="5 16">Homodimer.</text>
</comment>
<feature type="binding site" evidence="16">
    <location>
        <position position="132"/>
    </location>
    <ligand>
        <name>ATP</name>
        <dbReference type="ChEBI" id="CHEBI:30616"/>
    </ligand>
</feature>
<dbReference type="UniPathway" id="UPA00241">
    <property type="reaction ID" value="UER00352"/>
</dbReference>
<keyword evidence="12 16" id="KW-0630">Potassium</keyword>
<reference evidence="18" key="2">
    <citation type="journal article" date="2016" name="Int. J. Syst. Evol. Microbiol.">
        <title>Complete genome sequence and cell structure of Limnochorda pilosa, a Gram-negative spore-former within the phylum Firmicutes.</title>
        <authorList>
            <person name="Watanabe M."/>
            <person name="Kojima H."/>
            <person name="Fukui M."/>
        </authorList>
    </citation>
    <scope>NUCLEOTIDE SEQUENCE [LARGE SCALE GENOMIC DNA]</scope>
    <source>
        <strain evidence="18">HC45</strain>
    </source>
</reference>
<dbReference type="PANTHER" id="PTHR34265:SF1">
    <property type="entry name" value="TYPE III PANTOTHENATE KINASE"/>
    <property type="match status" value="1"/>
</dbReference>
<dbReference type="PANTHER" id="PTHR34265">
    <property type="entry name" value="TYPE III PANTOTHENATE KINASE"/>
    <property type="match status" value="1"/>
</dbReference>
<dbReference type="GO" id="GO:0004594">
    <property type="term" value="F:pantothenate kinase activity"/>
    <property type="evidence" value="ECO:0007669"/>
    <property type="project" value="UniProtKB-UniRule"/>
</dbReference>
<dbReference type="EMBL" id="AP014924">
    <property type="protein sequence ID" value="BAS29016.1"/>
    <property type="molecule type" value="Genomic_DNA"/>
</dbReference>
<dbReference type="NCBIfam" id="TIGR00671">
    <property type="entry name" value="baf"/>
    <property type="match status" value="1"/>
</dbReference>
<evidence type="ECO:0000256" key="2">
    <source>
        <dbReference type="ARBA" id="ARBA00001958"/>
    </source>
</evidence>
<dbReference type="SUPFAM" id="SSF53067">
    <property type="entry name" value="Actin-like ATPase domain"/>
    <property type="match status" value="2"/>
</dbReference>
<feature type="binding site" evidence="16">
    <location>
        <position position="100"/>
    </location>
    <ligand>
        <name>substrate</name>
    </ligand>
</feature>
<keyword evidence="11 16" id="KW-0067">ATP-binding</keyword>
<dbReference type="NCBIfam" id="NF009855">
    <property type="entry name" value="PRK13321.1"/>
    <property type="match status" value="1"/>
</dbReference>
<dbReference type="GO" id="GO:0015937">
    <property type="term" value="P:coenzyme A biosynthetic process"/>
    <property type="evidence" value="ECO:0007669"/>
    <property type="project" value="UniProtKB-UniRule"/>
</dbReference>
<dbReference type="GO" id="GO:0046872">
    <property type="term" value="F:metal ion binding"/>
    <property type="evidence" value="ECO:0007669"/>
    <property type="project" value="UniProtKB-KW"/>
</dbReference>
<evidence type="ECO:0000256" key="7">
    <source>
        <dbReference type="ARBA" id="ARBA00022490"/>
    </source>
</evidence>
<dbReference type="OrthoDB" id="9804707at2"/>
<evidence type="ECO:0000256" key="1">
    <source>
        <dbReference type="ARBA" id="ARBA00001206"/>
    </source>
</evidence>
<evidence type="ECO:0000256" key="14">
    <source>
        <dbReference type="ARBA" id="ARBA00038036"/>
    </source>
</evidence>
<comment type="function">
    <text evidence="16">Catalyzes the phosphorylation of pantothenate (Pan), the first step in CoA biosynthesis.</text>
</comment>
<keyword evidence="10 16" id="KW-0418">Kinase</keyword>
<dbReference type="AlphaFoldDB" id="A0A0K2SPI5"/>
<feature type="binding site" evidence="16">
    <location>
        <position position="129"/>
    </location>
    <ligand>
        <name>K(+)</name>
        <dbReference type="ChEBI" id="CHEBI:29103"/>
    </ligand>
</feature>
<feature type="active site" description="Proton acceptor" evidence="16">
    <location>
        <position position="109"/>
    </location>
</feature>
<dbReference type="STRING" id="1555112.LIP_3193"/>
<feature type="binding site" evidence="16">
    <location>
        <position position="184"/>
    </location>
    <ligand>
        <name>substrate</name>
    </ligand>
</feature>
<keyword evidence="18" id="KW-1185">Reference proteome</keyword>
<evidence type="ECO:0000256" key="15">
    <source>
        <dbReference type="ARBA" id="ARBA00040883"/>
    </source>
</evidence>
<sequence length="259" mass="28304">MLLTMDVGNTKVAVGAYDTERQVAQWRLTTNSDRTEDELGLLLIQLLRHRGIDPEAVEGVAVASVVPPVLDLWKGAIDRYLNRPVWVVTHEVDLGLTIRYHRPYEVGADRLVNAFAAAELVGLPAIVVDFGTATTFDAISPEREYLGGAILPGMQISLEALVERTAQLPKIGWARPTRAIGQSTTEAIQAGIYFGTVGQVKEVTRRIRQELGGEARVVATGGLAPLIGPELDEVDRVEPYLILDGLAAIHRRLRALGEW</sequence>
<keyword evidence="16" id="KW-0479">Metal-binding</keyword>
<dbReference type="Gene3D" id="3.30.420.40">
    <property type="match status" value="2"/>
</dbReference>
<feature type="binding site" evidence="16">
    <location>
        <begin position="6"/>
        <end position="13"/>
    </location>
    <ligand>
        <name>ATP</name>
        <dbReference type="ChEBI" id="CHEBI:30616"/>
    </ligand>
</feature>
<dbReference type="NCBIfam" id="NF009848">
    <property type="entry name" value="PRK13318.1-6"/>
    <property type="match status" value="1"/>
</dbReference>
<evidence type="ECO:0000256" key="6">
    <source>
        <dbReference type="ARBA" id="ARBA00012102"/>
    </source>
</evidence>
<comment type="subcellular location">
    <subcellularLocation>
        <location evidence="3 16">Cytoplasm</location>
    </subcellularLocation>
</comment>
<accession>A0A0K2SPI5</accession>
<feature type="binding site" evidence="16">
    <location>
        <begin position="107"/>
        <end position="110"/>
    </location>
    <ligand>
        <name>substrate</name>
    </ligand>
</feature>
<comment type="cofactor">
    <cofactor evidence="16">
        <name>NH4(+)</name>
        <dbReference type="ChEBI" id="CHEBI:28938"/>
    </cofactor>
    <cofactor evidence="16">
        <name>K(+)</name>
        <dbReference type="ChEBI" id="CHEBI:29103"/>
    </cofactor>
    <text evidence="16">A monovalent cation. Ammonium or potassium.</text>
</comment>
<gene>
    <name evidence="16" type="primary">coaX</name>
    <name evidence="17" type="ORF">LIP_3193</name>
</gene>
<dbReference type="InterPro" id="IPR004619">
    <property type="entry name" value="Type_III_PanK"/>
</dbReference>
<comment type="cofactor">
    <cofactor evidence="2">
        <name>K(+)</name>
        <dbReference type="ChEBI" id="CHEBI:29103"/>
    </cofactor>
</comment>
<evidence type="ECO:0000313" key="17">
    <source>
        <dbReference type="EMBL" id="BAS29016.1"/>
    </source>
</evidence>
<protein>
    <recommendedName>
        <fullName evidence="15 16">Type III pantothenate kinase</fullName>
        <ecNumber evidence="6 16">2.7.1.33</ecNumber>
    </recommendedName>
    <alternativeName>
        <fullName evidence="16">PanK-III</fullName>
    </alternativeName>
    <alternativeName>
        <fullName evidence="16">Pantothenic acid kinase</fullName>
    </alternativeName>
</protein>
<evidence type="ECO:0000256" key="4">
    <source>
        <dbReference type="ARBA" id="ARBA00005225"/>
    </source>
</evidence>
<dbReference type="Proteomes" id="UP000065807">
    <property type="component" value="Chromosome"/>
</dbReference>
<evidence type="ECO:0000256" key="5">
    <source>
        <dbReference type="ARBA" id="ARBA00011738"/>
    </source>
</evidence>
<evidence type="ECO:0000256" key="9">
    <source>
        <dbReference type="ARBA" id="ARBA00022741"/>
    </source>
</evidence>
<evidence type="ECO:0000256" key="8">
    <source>
        <dbReference type="ARBA" id="ARBA00022679"/>
    </source>
</evidence>
<organism evidence="17 18">
    <name type="scientific">Limnochorda pilosa</name>
    <dbReference type="NCBI Taxonomy" id="1555112"/>
    <lineage>
        <taxon>Bacteria</taxon>
        <taxon>Bacillati</taxon>
        <taxon>Bacillota</taxon>
        <taxon>Limnochordia</taxon>
        <taxon>Limnochordales</taxon>
        <taxon>Limnochordaceae</taxon>
        <taxon>Limnochorda</taxon>
    </lineage>
</organism>
<reference evidence="18" key="1">
    <citation type="submission" date="2015-07" db="EMBL/GenBank/DDBJ databases">
        <title>Complete genome sequence and phylogenetic analysis of Limnochorda pilosa.</title>
        <authorList>
            <person name="Watanabe M."/>
            <person name="Kojima H."/>
            <person name="Fukui M."/>
        </authorList>
    </citation>
    <scope>NUCLEOTIDE SEQUENCE [LARGE SCALE GENOMIC DNA]</scope>
    <source>
        <strain evidence="18">HC45</strain>
    </source>
</reference>
<comment type="catalytic activity">
    <reaction evidence="1 16">
        <text>(R)-pantothenate + ATP = (R)-4'-phosphopantothenate + ADP + H(+)</text>
        <dbReference type="Rhea" id="RHEA:16373"/>
        <dbReference type="ChEBI" id="CHEBI:10986"/>
        <dbReference type="ChEBI" id="CHEBI:15378"/>
        <dbReference type="ChEBI" id="CHEBI:29032"/>
        <dbReference type="ChEBI" id="CHEBI:30616"/>
        <dbReference type="ChEBI" id="CHEBI:456216"/>
        <dbReference type="EC" id="2.7.1.33"/>
    </reaction>
</comment>
<evidence type="ECO:0000256" key="12">
    <source>
        <dbReference type="ARBA" id="ARBA00022958"/>
    </source>
</evidence>
<evidence type="ECO:0000256" key="10">
    <source>
        <dbReference type="ARBA" id="ARBA00022777"/>
    </source>
</evidence>
<keyword evidence="8 16" id="KW-0808">Transferase</keyword>
<keyword evidence="13 16" id="KW-0173">Coenzyme A biosynthesis</keyword>
<dbReference type="GO" id="GO:0005524">
    <property type="term" value="F:ATP binding"/>
    <property type="evidence" value="ECO:0007669"/>
    <property type="project" value="UniProtKB-UniRule"/>
</dbReference>
<evidence type="ECO:0000256" key="3">
    <source>
        <dbReference type="ARBA" id="ARBA00004496"/>
    </source>
</evidence>
<dbReference type="EC" id="2.7.1.33" evidence="6 16"/>